<reference evidence="3 4" key="1">
    <citation type="journal article" date="2020" name="Antonie Van Leeuwenhoek">
        <title>Rhodopirellula heiligendammensis sp. nov., Rhodopirellula pilleata sp. nov., and Rhodopirellula solitaria sp. nov. isolated from natural or artificial marine surfaces in Northern Germany and California, USA, and emended description of the genus Rhodopirellula.</title>
        <authorList>
            <person name="Kallscheuer N."/>
            <person name="Wiegand S."/>
            <person name="Jogler M."/>
            <person name="Boedeker C."/>
            <person name="Peeters S.H."/>
            <person name="Rast P."/>
            <person name="Heuer A."/>
            <person name="Jetten M.S.M."/>
            <person name="Rohde M."/>
            <person name="Jogler C."/>
        </authorList>
    </citation>
    <scope>NUCLEOTIDE SEQUENCE [LARGE SCALE GENOMIC DNA]</scope>
    <source>
        <strain evidence="3 4">Poly21</strain>
    </source>
</reference>
<gene>
    <name evidence="3" type="ORF">Poly21_33040</name>
</gene>
<dbReference type="AlphaFoldDB" id="A0A5C6BZQ2"/>
<keyword evidence="4" id="KW-1185">Reference proteome</keyword>
<evidence type="ECO:0000256" key="1">
    <source>
        <dbReference type="SAM" id="MobiDB-lite"/>
    </source>
</evidence>
<dbReference type="RefSeq" id="WP_146407824.1">
    <property type="nucleotide sequence ID" value="NZ_SJPU01000002.1"/>
</dbReference>
<dbReference type="OrthoDB" id="263893at2"/>
<comment type="caution">
    <text evidence="3">The sequence shown here is derived from an EMBL/GenBank/DDBJ whole genome shotgun (WGS) entry which is preliminary data.</text>
</comment>
<dbReference type="Proteomes" id="UP000319908">
    <property type="component" value="Unassembled WGS sequence"/>
</dbReference>
<feature type="compositionally biased region" description="Low complexity" evidence="1">
    <location>
        <begin position="279"/>
        <end position="288"/>
    </location>
</feature>
<feature type="region of interest" description="Disordered" evidence="1">
    <location>
        <begin position="236"/>
        <end position="295"/>
    </location>
</feature>
<evidence type="ECO:0000313" key="3">
    <source>
        <dbReference type="EMBL" id="TWU16099.1"/>
    </source>
</evidence>
<organism evidence="3 4">
    <name type="scientific">Allorhodopirellula heiligendammensis</name>
    <dbReference type="NCBI Taxonomy" id="2714739"/>
    <lineage>
        <taxon>Bacteria</taxon>
        <taxon>Pseudomonadati</taxon>
        <taxon>Planctomycetota</taxon>
        <taxon>Planctomycetia</taxon>
        <taxon>Pirellulales</taxon>
        <taxon>Pirellulaceae</taxon>
        <taxon>Allorhodopirellula</taxon>
    </lineage>
</organism>
<proteinExistence type="predicted"/>
<evidence type="ECO:0000256" key="2">
    <source>
        <dbReference type="SAM" id="SignalP"/>
    </source>
</evidence>
<feature type="signal peptide" evidence="2">
    <location>
        <begin position="1"/>
        <end position="36"/>
    </location>
</feature>
<name>A0A5C6BZQ2_9BACT</name>
<protein>
    <recommendedName>
        <fullName evidence="5">DUF5666 domain-containing protein</fullName>
    </recommendedName>
</protein>
<evidence type="ECO:0008006" key="5">
    <source>
        <dbReference type="Google" id="ProtNLM"/>
    </source>
</evidence>
<dbReference type="EMBL" id="SJPU01000002">
    <property type="protein sequence ID" value="TWU16099.1"/>
    <property type="molecule type" value="Genomic_DNA"/>
</dbReference>
<keyword evidence="2" id="KW-0732">Signal</keyword>
<evidence type="ECO:0000313" key="4">
    <source>
        <dbReference type="Proteomes" id="UP000319908"/>
    </source>
</evidence>
<feature type="chain" id="PRO_5022922456" description="DUF5666 domain-containing protein" evidence="2">
    <location>
        <begin position="37"/>
        <end position="295"/>
    </location>
</feature>
<accession>A0A5C6BZQ2</accession>
<sequence length="295" mass="30665">MRNRYSRRRLRISPSFTAGLSAAVVCSIVLCPLAQCQNAAPIGAAGGVGTAGGAGAAGGYATGAPANEVTKFSGTLKDARGNVIIVTREDGTDCMVQFPDDITLLSFTAKAVPAALQRGTPIRFAMAIGPNGAPISPVEKIEIFSPLGPGMVPRNQAARFTPGVHQAGRQPRQAGASMGGKVDVVGTLMMVNPQGGISVQAGGTPVNTMVTQDVEIEVQVNNLSLAQAGDEVEVEGFYNPPDETKVKAQRIKITSDRVMGETPNPANRKERRKSKQDAKTAPPQQDPAAPAPETP</sequence>